<organism evidence="3 4">
    <name type="scientific">Mycolicibacter engbaekii</name>
    <dbReference type="NCBI Taxonomy" id="188915"/>
    <lineage>
        <taxon>Bacteria</taxon>
        <taxon>Bacillati</taxon>
        <taxon>Actinomycetota</taxon>
        <taxon>Actinomycetes</taxon>
        <taxon>Mycobacteriales</taxon>
        <taxon>Mycobacteriaceae</taxon>
        <taxon>Mycolicibacter</taxon>
    </lineage>
</organism>
<dbReference type="InterPro" id="IPR036291">
    <property type="entry name" value="NAD(P)-bd_dom_sf"/>
</dbReference>
<protein>
    <submittedName>
        <fullName evidence="3">NAD-dependent epimerase</fullName>
    </submittedName>
</protein>
<keyword evidence="4" id="KW-1185">Reference proteome</keyword>
<reference evidence="3 4" key="1">
    <citation type="submission" date="2016-01" db="EMBL/GenBank/DDBJ databases">
        <title>The new phylogeny of the genus Mycobacterium.</title>
        <authorList>
            <person name="Tarcisio F."/>
            <person name="Conor M."/>
            <person name="Antonella G."/>
            <person name="Elisabetta G."/>
            <person name="Giulia F.S."/>
            <person name="Sara T."/>
            <person name="Anna F."/>
            <person name="Clotilde B."/>
            <person name="Roberto B."/>
            <person name="Veronica D.S."/>
            <person name="Fabio R."/>
            <person name="Monica P."/>
            <person name="Olivier J."/>
            <person name="Enrico T."/>
            <person name="Nicola S."/>
        </authorList>
    </citation>
    <scope>NUCLEOTIDE SEQUENCE [LARGE SCALE GENOMIC DNA]</scope>
    <source>
        <strain evidence="3 4">ATCC 27353</strain>
    </source>
</reference>
<comment type="similarity">
    <text evidence="1">Belongs to the short-chain dehydrogenases/reductases (SDR) family.</text>
</comment>
<keyword evidence="2" id="KW-0560">Oxidoreductase</keyword>
<dbReference type="Proteomes" id="UP000193465">
    <property type="component" value="Unassembled WGS sequence"/>
</dbReference>
<gene>
    <name evidence="3" type="ORF">AWC02_02975</name>
</gene>
<dbReference type="STRING" id="188915.AWC02_02975"/>
<dbReference type="AlphaFoldDB" id="A0A1X1U595"/>
<dbReference type="InterPro" id="IPR002347">
    <property type="entry name" value="SDR_fam"/>
</dbReference>
<name>A0A1X1U595_9MYCO</name>
<comment type="caution">
    <text evidence="3">The sequence shown here is derived from an EMBL/GenBank/DDBJ whole genome shotgun (WGS) entry which is preliminary data.</text>
</comment>
<accession>A0A1X1U595</accession>
<dbReference type="EMBL" id="LQOT01000011">
    <property type="protein sequence ID" value="ORV51819.1"/>
    <property type="molecule type" value="Genomic_DNA"/>
</dbReference>
<dbReference type="Pfam" id="PF00106">
    <property type="entry name" value="adh_short"/>
    <property type="match status" value="1"/>
</dbReference>
<dbReference type="RefSeq" id="WP_085126785.1">
    <property type="nucleotide sequence ID" value="NZ_LQOT01000011.1"/>
</dbReference>
<evidence type="ECO:0000256" key="1">
    <source>
        <dbReference type="ARBA" id="ARBA00006484"/>
    </source>
</evidence>
<dbReference type="Gene3D" id="3.40.50.720">
    <property type="entry name" value="NAD(P)-binding Rossmann-like Domain"/>
    <property type="match status" value="1"/>
</dbReference>
<dbReference type="PANTHER" id="PTHR43008">
    <property type="entry name" value="BENZIL REDUCTASE"/>
    <property type="match status" value="1"/>
</dbReference>
<evidence type="ECO:0000313" key="4">
    <source>
        <dbReference type="Proteomes" id="UP000193465"/>
    </source>
</evidence>
<evidence type="ECO:0000313" key="3">
    <source>
        <dbReference type="EMBL" id="ORV51819.1"/>
    </source>
</evidence>
<dbReference type="SUPFAM" id="SSF51735">
    <property type="entry name" value="NAD(P)-binding Rossmann-fold domains"/>
    <property type="match status" value="1"/>
</dbReference>
<sequence>MGTYAVTGSASGMGRQAAEKLRAQGHTVIGVDLRDADVVADLSGPDGRAAAAQQVLERCGGQLDGAVLAAGVGPTPGAVPLILQVNYFGVVDLLQAWRPALAAAGGAKVVVIASNSTTTVPVVPQSAVRALLAGKAPKAVRRLRLLGPGAPSLAYAASKIAVSRWVRQQAVQPAWAGAGIRLNALAPGAIMTPLLEKQLATPGQEKAVRSFPVPVGGYGDPAQLADWMLFMLSDAADFLCGSVIFVDGGSDAYFRADDWPRCVGVTGMPRYLMRFARFRSTSPGTDRG</sequence>
<evidence type="ECO:0000256" key="2">
    <source>
        <dbReference type="ARBA" id="ARBA00023002"/>
    </source>
</evidence>
<dbReference type="GO" id="GO:0050664">
    <property type="term" value="F:oxidoreductase activity, acting on NAD(P)H, oxygen as acceptor"/>
    <property type="evidence" value="ECO:0007669"/>
    <property type="project" value="TreeGrafter"/>
</dbReference>
<proteinExistence type="inferred from homology"/>
<dbReference type="PANTHER" id="PTHR43008:SF4">
    <property type="entry name" value="CHAIN DEHYDROGENASE, PUTATIVE (AFU_ORTHOLOGUE AFUA_4G08710)-RELATED"/>
    <property type="match status" value="1"/>
</dbReference>
<dbReference type="Pfam" id="PF13561">
    <property type="entry name" value="adh_short_C2"/>
    <property type="match status" value="1"/>
</dbReference>
<dbReference type="PRINTS" id="PR00081">
    <property type="entry name" value="GDHRDH"/>
</dbReference>